<dbReference type="CDD" id="cd08417">
    <property type="entry name" value="PBP2_Nitroaromatics_like"/>
    <property type="match status" value="1"/>
</dbReference>
<comment type="similarity">
    <text evidence="1">Belongs to the LysR transcriptional regulatory family.</text>
</comment>
<feature type="domain" description="HTH lysR-type" evidence="5">
    <location>
        <begin position="18"/>
        <end position="68"/>
    </location>
</feature>
<proteinExistence type="inferred from homology"/>
<dbReference type="Pfam" id="PF00126">
    <property type="entry name" value="HTH_1"/>
    <property type="match status" value="1"/>
</dbReference>
<dbReference type="SUPFAM" id="SSF53850">
    <property type="entry name" value="Periplasmic binding protein-like II"/>
    <property type="match status" value="1"/>
</dbReference>
<dbReference type="InterPro" id="IPR036388">
    <property type="entry name" value="WH-like_DNA-bd_sf"/>
</dbReference>
<dbReference type="PROSITE" id="PS50931">
    <property type="entry name" value="HTH_LYSR"/>
    <property type="match status" value="1"/>
</dbReference>
<sequence length="319" mass="35050">MSASTMLPASRDVNMLFALRALLEELNVTRAAERMGVGQPAMSGILSRLRTHYGDELLVRFGRDYEPTPLARALLPHVQEATASIERLLGASPRVFDPAQSARSFTIFTAGYGAHLLHTVLSPVVQRAPAIRVDVINGQTVPTEPQRLWLDHDLVLASTVGLPECRSALIFQDRFVCVVGREHPLSRRGAMEWPDFIEAEFVLGECGADIDGRLRQALLRRGHEIHPRVEVESPATALHLVADTDLVAIAPERLAQDGPWTDRITVLEPPFGEVPIAHYLSWHAIRDADPGLQWMIAQLRERAGAGEPDPNAQDGSSGL</sequence>
<dbReference type="Gene3D" id="1.10.10.10">
    <property type="entry name" value="Winged helix-like DNA-binding domain superfamily/Winged helix DNA-binding domain"/>
    <property type="match status" value="1"/>
</dbReference>
<evidence type="ECO:0000313" key="6">
    <source>
        <dbReference type="EMBL" id="WEG08467.1"/>
    </source>
</evidence>
<evidence type="ECO:0000256" key="4">
    <source>
        <dbReference type="ARBA" id="ARBA00023163"/>
    </source>
</evidence>
<keyword evidence="3" id="KW-0238">DNA-binding</keyword>
<dbReference type="Gene3D" id="3.40.190.10">
    <property type="entry name" value="Periplasmic binding protein-like II"/>
    <property type="match status" value="2"/>
</dbReference>
<gene>
    <name evidence="6" type="ORF">PU630_14655</name>
</gene>
<dbReference type="InterPro" id="IPR037402">
    <property type="entry name" value="YidZ_PBP2"/>
</dbReference>
<dbReference type="PANTHER" id="PTHR30118:SF15">
    <property type="entry name" value="TRANSCRIPTIONAL REGULATORY PROTEIN"/>
    <property type="match status" value="1"/>
</dbReference>
<evidence type="ECO:0000259" key="5">
    <source>
        <dbReference type="PROSITE" id="PS50931"/>
    </source>
</evidence>
<dbReference type="PRINTS" id="PR00039">
    <property type="entry name" value="HTHLYSR"/>
</dbReference>
<evidence type="ECO:0000313" key="7">
    <source>
        <dbReference type="Proteomes" id="UP001214553"/>
    </source>
</evidence>
<keyword evidence="7" id="KW-1185">Reference proteome</keyword>
<accession>A0ABY8BZD4</accession>
<keyword evidence="4" id="KW-0804">Transcription</keyword>
<dbReference type="InterPro" id="IPR005119">
    <property type="entry name" value="LysR_subst-bd"/>
</dbReference>
<keyword evidence="2" id="KW-0805">Transcription regulation</keyword>
<dbReference type="PANTHER" id="PTHR30118">
    <property type="entry name" value="HTH-TYPE TRANSCRIPTIONAL REGULATOR LEUO-RELATED"/>
    <property type="match status" value="1"/>
</dbReference>
<evidence type="ECO:0000256" key="1">
    <source>
        <dbReference type="ARBA" id="ARBA00009437"/>
    </source>
</evidence>
<organism evidence="6 7">
    <name type="scientific">Microbacterium horticulturae</name>
    <dbReference type="NCBI Taxonomy" id="3028316"/>
    <lineage>
        <taxon>Bacteria</taxon>
        <taxon>Bacillati</taxon>
        <taxon>Actinomycetota</taxon>
        <taxon>Actinomycetes</taxon>
        <taxon>Micrococcales</taxon>
        <taxon>Microbacteriaceae</taxon>
        <taxon>Microbacterium</taxon>
    </lineage>
</organism>
<dbReference type="Proteomes" id="UP001214553">
    <property type="component" value="Chromosome"/>
</dbReference>
<dbReference type="RefSeq" id="WP_275277795.1">
    <property type="nucleotide sequence ID" value="NZ_CP119108.1"/>
</dbReference>
<dbReference type="InterPro" id="IPR036390">
    <property type="entry name" value="WH_DNA-bd_sf"/>
</dbReference>
<dbReference type="InterPro" id="IPR000847">
    <property type="entry name" value="LysR_HTH_N"/>
</dbReference>
<name>A0ABY8BZD4_9MICO</name>
<dbReference type="Pfam" id="PF03466">
    <property type="entry name" value="LysR_substrate"/>
    <property type="match status" value="1"/>
</dbReference>
<dbReference type="SUPFAM" id="SSF46785">
    <property type="entry name" value="Winged helix' DNA-binding domain"/>
    <property type="match status" value="1"/>
</dbReference>
<evidence type="ECO:0000256" key="3">
    <source>
        <dbReference type="ARBA" id="ARBA00023125"/>
    </source>
</evidence>
<protein>
    <submittedName>
        <fullName evidence="6">LysR family transcriptional regulator</fullName>
    </submittedName>
</protein>
<dbReference type="EMBL" id="CP119108">
    <property type="protein sequence ID" value="WEG08467.1"/>
    <property type="molecule type" value="Genomic_DNA"/>
</dbReference>
<reference evidence="6 7" key="1">
    <citation type="submission" date="2023-03" db="EMBL/GenBank/DDBJ databases">
        <title>Genome sequence of Microbacterium sp. KACC 23027.</title>
        <authorList>
            <person name="Kim S."/>
            <person name="Heo J."/>
            <person name="Kwon S.-W."/>
        </authorList>
    </citation>
    <scope>NUCLEOTIDE SEQUENCE [LARGE SCALE GENOMIC DNA]</scope>
    <source>
        <strain evidence="6 7">KACC 23027</strain>
    </source>
</reference>
<dbReference type="InterPro" id="IPR050389">
    <property type="entry name" value="LysR-type_TF"/>
</dbReference>
<evidence type="ECO:0000256" key="2">
    <source>
        <dbReference type="ARBA" id="ARBA00023015"/>
    </source>
</evidence>